<dbReference type="Proteomes" id="UP000297445">
    <property type="component" value="Unassembled WGS sequence"/>
</dbReference>
<gene>
    <name evidence="1" type="ORF">E2R16_03710</name>
</gene>
<reference evidence="1 2" key="1">
    <citation type="submission" date="2019-03" db="EMBL/GenBank/DDBJ databases">
        <title>Draft genome sequence of an environmental Acinetobacter seifertii from Brazil.</title>
        <authorList>
            <person name="Furlan J.P.R."/>
            <person name="Stehling E.G."/>
        </authorList>
    </citation>
    <scope>NUCLEOTIDE SEQUENCE [LARGE SCALE GENOMIC DNA]</scope>
    <source>
        <strain evidence="1 2">SAb133</strain>
    </source>
</reference>
<sequence>MLVMSDKQLPKHILTSIDSYIPFSIEFTDSRLADLYWRCGNGKTCLFELGLSNTGEVINITLVSINNSNILKNSSNFEFTFPVENFLPKFDVSDWNVMSEDYSSIFKDDFNCELQLVIGLDYLVLNFLNYEKSISYFKNEELYFGLNSNKELSSILLTHITAEEIEILKRNF</sequence>
<proteinExistence type="predicted"/>
<dbReference type="GO" id="GO:0016740">
    <property type="term" value="F:transferase activity"/>
    <property type="evidence" value="ECO:0007669"/>
    <property type="project" value="UniProtKB-KW"/>
</dbReference>
<evidence type="ECO:0000313" key="2">
    <source>
        <dbReference type="Proteomes" id="UP000297445"/>
    </source>
</evidence>
<name>A0A5E9PIG5_9GAMM</name>
<dbReference type="EMBL" id="SNSA01000002">
    <property type="protein sequence ID" value="TEU28837.1"/>
    <property type="molecule type" value="Genomic_DNA"/>
</dbReference>
<keyword evidence="1" id="KW-0808">Transferase</keyword>
<dbReference type="AlphaFoldDB" id="A0A5E9PIG5"/>
<organism evidence="1 2">
    <name type="scientific">Acinetobacter seifertii</name>
    <dbReference type="NCBI Taxonomy" id="1530123"/>
    <lineage>
        <taxon>Bacteria</taxon>
        <taxon>Pseudomonadati</taxon>
        <taxon>Pseudomonadota</taxon>
        <taxon>Gammaproteobacteria</taxon>
        <taxon>Moraxellales</taxon>
        <taxon>Moraxellaceae</taxon>
        <taxon>Acinetobacter</taxon>
        <taxon>Acinetobacter calcoaceticus/baumannii complex</taxon>
    </lineage>
</organism>
<accession>A0A5E9PIG5</accession>
<evidence type="ECO:0000313" key="1">
    <source>
        <dbReference type="EMBL" id="TEU28837.1"/>
    </source>
</evidence>
<protein>
    <submittedName>
        <fullName evidence="1">Acetyltransferase</fullName>
    </submittedName>
</protein>
<comment type="caution">
    <text evidence="1">The sequence shown here is derived from an EMBL/GenBank/DDBJ whole genome shotgun (WGS) entry which is preliminary data.</text>
</comment>